<dbReference type="GO" id="GO:0046872">
    <property type="term" value="F:metal ion binding"/>
    <property type="evidence" value="ECO:0007669"/>
    <property type="project" value="UniProtKB-KW"/>
</dbReference>
<dbReference type="InterPro" id="IPR036034">
    <property type="entry name" value="PDZ_sf"/>
</dbReference>
<proteinExistence type="inferred from homology"/>
<dbReference type="Gene3D" id="2.30.42.10">
    <property type="match status" value="1"/>
</dbReference>
<dbReference type="STRING" id="477974.Daud_0616"/>
<keyword evidence="6 11" id="KW-0378">Hydrolase</keyword>
<feature type="transmembrane region" description="Helical" evidence="11">
    <location>
        <begin position="94"/>
        <end position="116"/>
    </location>
</feature>
<feature type="transmembrane region" description="Helical" evidence="11">
    <location>
        <begin position="266"/>
        <end position="288"/>
    </location>
</feature>
<comment type="subcellular location">
    <subcellularLocation>
        <location evidence="2">Membrane</location>
        <topology evidence="2">Multi-pass membrane protein</topology>
    </subcellularLocation>
</comment>
<evidence type="ECO:0000313" key="14">
    <source>
        <dbReference type="Proteomes" id="UP000008544"/>
    </source>
</evidence>
<comment type="similarity">
    <text evidence="3 11">Belongs to the peptidase M50B family.</text>
</comment>
<evidence type="ECO:0000313" key="13">
    <source>
        <dbReference type="EMBL" id="ACA59150.1"/>
    </source>
</evidence>
<keyword evidence="4 13" id="KW-0645">Protease</keyword>
<dbReference type="GO" id="GO:0004222">
    <property type="term" value="F:metalloendopeptidase activity"/>
    <property type="evidence" value="ECO:0007669"/>
    <property type="project" value="InterPro"/>
</dbReference>
<dbReference type="Pfam" id="PF17820">
    <property type="entry name" value="PDZ_6"/>
    <property type="match status" value="1"/>
</dbReference>
<dbReference type="AlphaFoldDB" id="B1I2I9"/>
<dbReference type="HOGENOM" id="CLU_025778_1_3_9"/>
<keyword evidence="7 11" id="KW-0862">Zinc</keyword>
<feature type="transmembrane region" description="Helical" evidence="11">
    <location>
        <begin position="6"/>
        <end position="25"/>
    </location>
</feature>
<evidence type="ECO:0000256" key="5">
    <source>
        <dbReference type="ARBA" id="ARBA00022692"/>
    </source>
</evidence>
<accession>B1I2I9</accession>
<reference evidence="13 14" key="2">
    <citation type="journal article" date="2008" name="Science">
        <title>Environmental genomics reveals a single-species ecosystem deep within Earth.</title>
        <authorList>
            <person name="Chivian D."/>
            <person name="Brodie E.L."/>
            <person name="Alm E.J."/>
            <person name="Culley D.E."/>
            <person name="Dehal P.S."/>
            <person name="Desantis T.Z."/>
            <person name="Gihring T.M."/>
            <person name="Lapidus A."/>
            <person name="Lin L.H."/>
            <person name="Lowry S.R."/>
            <person name="Moser D.P."/>
            <person name="Richardson P.M."/>
            <person name="Southam G."/>
            <person name="Wanger G."/>
            <person name="Pratt L.M."/>
            <person name="Andersen G.L."/>
            <person name="Hazen T.C."/>
            <person name="Brockman F.J."/>
            <person name="Arkin A.P."/>
            <person name="Onstott T.C."/>
        </authorList>
    </citation>
    <scope>NUCLEOTIDE SEQUENCE [LARGE SCALE GENOMIC DNA]</scope>
    <source>
        <strain evidence="13 14">MP104C</strain>
    </source>
</reference>
<dbReference type="Proteomes" id="UP000008544">
    <property type="component" value="Chromosome"/>
</dbReference>
<protein>
    <recommendedName>
        <fullName evidence="11">Zinc metalloprotease</fullName>
        <ecNumber evidence="11">3.4.24.-</ecNumber>
    </recommendedName>
</protein>
<evidence type="ECO:0000256" key="10">
    <source>
        <dbReference type="ARBA" id="ARBA00023136"/>
    </source>
</evidence>
<dbReference type="SUPFAM" id="SSF50156">
    <property type="entry name" value="PDZ domain-like"/>
    <property type="match status" value="1"/>
</dbReference>
<evidence type="ECO:0000256" key="8">
    <source>
        <dbReference type="ARBA" id="ARBA00022989"/>
    </source>
</evidence>
<evidence type="ECO:0000256" key="1">
    <source>
        <dbReference type="ARBA" id="ARBA00001947"/>
    </source>
</evidence>
<dbReference type="PANTHER" id="PTHR42837:SF2">
    <property type="entry name" value="MEMBRANE METALLOPROTEASE ARASP2, CHLOROPLASTIC-RELATED"/>
    <property type="match status" value="1"/>
</dbReference>
<dbReference type="RefSeq" id="WP_012301738.1">
    <property type="nucleotide sequence ID" value="NC_010424.1"/>
</dbReference>
<name>B1I2I9_DESAP</name>
<dbReference type="PANTHER" id="PTHR42837">
    <property type="entry name" value="REGULATOR OF SIGMA-E PROTEASE RSEP"/>
    <property type="match status" value="1"/>
</dbReference>
<keyword evidence="5 11" id="KW-0812">Transmembrane</keyword>
<organism evidence="13 14">
    <name type="scientific">Desulforudis audaxviator (strain MP104C)</name>
    <dbReference type="NCBI Taxonomy" id="477974"/>
    <lineage>
        <taxon>Bacteria</taxon>
        <taxon>Bacillati</taxon>
        <taxon>Bacillota</taxon>
        <taxon>Clostridia</taxon>
        <taxon>Thermoanaerobacterales</taxon>
        <taxon>Candidatus Desulforudaceae</taxon>
        <taxon>Candidatus Desulforudis</taxon>
    </lineage>
</organism>
<evidence type="ECO:0000256" key="4">
    <source>
        <dbReference type="ARBA" id="ARBA00022670"/>
    </source>
</evidence>
<dbReference type="CDD" id="cd06163">
    <property type="entry name" value="S2P-M50_PDZ_RseP-like"/>
    <property type="match status" value="1"/>
</dbReference>
<dbReference type="EMBL" id="CP000860">
    <property type="protein sequence ID" value="ACA59150.1"/>
    <property type="molecule type" value="Genomic_DNA"/>
</dbReference>
<feature type="transmembrane region" description="Helical" evidence="11">
    <location>
        <begin position="313"/>
        <end position="331"/>
    </location>
</feature>
<dbReference type="InterPro" id="IPR004387">
    <property type="entry name" value="Pept_M50_Zn"/>
</dbReference>
<dbReference type="Pfam" id="PF02163">
    <property type="entry name" value="Peptidase_M50"/>
    <property type="match status" value="1"/>
</dbReference>
<evidence type="ECO:0000256" key="9">
    <source>
        <dbReference type="ARBA" id="ARBA00023049"/>
    </source>
</evidence>
<dbReference type="InterPro" id="IPR001478">
    <property type="entry name" value="PDZ"/>
</dbReference>
<evidence type="ECO:0000256" key="2">
    <source>
        <dbReference type="ARBA" id="ARBA00004141"/>
    </source>
</evidence>
<dbReference type="GO" id="GO:0006508">
    <property type="term" value="P:proteolysis"/>
    <property type="evidence" value="ECO:0007669"/>
    <property type="project" value="UniProtKB-KW"/>
</dbReference>
<evidence type="ECO:0000256" key="6">
    <source>
        <dbReference type="ARBA" id="ARBA00022801"/>
    </source>
</evidence>
<keyword evidence="8 11" id="KW-1133">Transmembrane helix</keyword>
<dbReference type="GO" id="GO:0016020">
    <property type="term" value="C:membrane"/>
    <property type="evidence" value="ECO:0007669"/>
    <property type="project" value="UniProtKB-SubCell"/>
</dbReference>
<gene>
    <name evidence="13" type="ordered locus">Daud_0616</name>
</gene>
<dbReference type="InterPro" id="IPR008915">
    <property type="entry name" value="Peptidase_M50"/>
</dbReference>
<evidence type="ECO:0000256" key="11">
    <source>
        <dbReference type="RuleBase" id="RU362031"/>
    </source>
</evidence>
<sequence>MLTVVAVIVVFGLLIFIHELGHFLVAKRAGILVHEFALGFGPRLAGIRRGETEYTLRAVPLGGFVRFAGMDPKEEEYDPARSYRYKSVRQRMGVIAAGPLANFFLAIVLLAVIFMVQGLPTPTTVVKTVLPDRPAAAAGLQQGDRIVAVDGRQVGNWEQLVTEISTRPGETLILTVEREGERLDLPVVPENESGVGKIGFAPDIQPVRVGLFKALAGGVQYTVQITLLIVSFLGQMITGHAPADVGGPVRIVAEIGTAAQLGLMPLLQLAAFLSINVGLFNLLPIPALDGSRLMFLSWEGLTRRPVNPEREGMFHLVGFALLLLLIVVITYNDIAQLMM</sequence>
<keyword evidence="10 11" id="KW-0472">Membrane</keyword>
<comment type="cofactor">
    <cofactor evidence="1 11">
        <name>Zn(2+)</name>
        <dbReference type="ChEBI" id="CHEBI:29105"/>
    </cofactor>
</comment>
<dbReference type="OrthoDB" id="9782003at2"/>
<keyword evidence="14" id="KW-1185">Reference proteome</keyword>
<dbReference type="PROSITE" id="PS50106">
    <property type="entry name" value="PDZ"/>
    <property type="match status" value="1"/>
</dbReference>
<dbReference type="NCBIfam" id="TIGR00054">
    <property type="entry name" value="RIP metalloprotease RseP"/>
    <property type="match status" value="1"/>
</dbReference>
<evidence type="ECO:0000259" key="12">
    <source>
        <dbReference type="PROSITE" id="PS50106"/>
    </source>
</evidence>
<dbReference type="InterPro" id="IPR041489">
    <property type="entry name" value="PDZ_6"/>
</dbReference>
<keyword evidence="11" id="KW-0479">Metal-binding</keyword>
<evidence type="ECO:0000256" key="3">
    <source>
        <dbReference type="ARBA" id="ARBA00007931"/>
    </source>
</evidence>
<dbReference type="eggNOG" id="COG0750">
    <property type="taxonomic scope" value="Bacteria"/>
</dbReference>
<feature type="domain" description="PDZ" evidence="12">
    <location>
        <begin position="125"/>
        <end position="191"/>
    </location>
</feature>
<dbReference type="KEGG" id="dau:Daud_0616"/>
<dbReference type="SMART" id="SM00228">
    <property type="entry name" value="PDZ"/>
    <property type="match status" value="1"/>
</dbReference>
<evidence type="ECO:0000256" key="7">
    <source>
        <dbReference type="ARBA" id="ARBA00022833"/>
    </source>
</evidence>
<dbReference type="EC" id="3.4.24.-" evidence="11"/>
<dbReference type="CDD" id="cd23081">
    <property type="entry name" value="cpPDZ_EcRseP-like"/>
    <property type="match status" value="1"/>
</dbReference>
<keyword evidence="9 11" id="KW-0482">Metalloprotease</keyword>
<reference evidence="14" key="1">
    <citation type="submission" date="2007-10" db="EMBL/GenBank/DDBJ databases">
        <title>Complete sequence of chromosome of Desulforudis audaxviator MP104C.</title>
        <authorList>
            <person name="Copeland A."/>
            <person name="Lucas S."/>
            <person name="Lapidus A."/>
            <person name="Barry K."/>
            <person name="Glavina del Rio T."/>
            <person name="Dalin E."/>
            <person name="Tice H."/>
            <person name="Bruce D."/>
            <person name="Pitluck S."/>
            <person name="Lowry S.R."/>
            <person name="Larimer F."/>
            <person name="Land M.L."/>
            <person name="Hauser L."/>
            <person name="Kyrpides N."/>
            <person name="Ivanova N.N."/>
            <person name="Richardson P."/>
        </authorList>
    </citation>
    <scope>NUCLEOTIDE SEQUENCE [LARGE SCALE GENOMIC DNA]</scope>
    <source>
        <strain evidence="14">MP104C</strain>
    </source>
</reference>